<dbReference type="EMBL" id="CP060490">
    <property type="protein sequence ID" value="QNL43293.1"/>
    <property type="molecule type" value="Genomic_DNA"/>
</dbReference>
<evidence type="ECO:0000256" key="2">
    <source>
        <dbReference type="ARBA" id="ARBA00022517"/>
    </source>
</evidence>
<dbReference type="InterPro" id="IPR011961">
    <property type="entry name" value="RimM"/>
</dbReference>
<evidence type="ECO:0000256" key="4">
    <source>
        <dbReference type="ARBA" id="ARBA00023186"/>
    </source>
</evidence>
<comment type="subcellular location">
    <subcellularLocation>
        <location evidence="5">Cytoplasm</location>
    </subcellularLocation>
</comment>
<name>A0A7G9B162_9FIRM</name>
<comment type="domain">
    <text evidence="5">The PRC barrel domain binds ribosomal protein uS19.</text>
</comment>
<evidence type="ECO:0000259" key="7">
    <source>
        <dbReference type="Pfam" id="PF24986"/>
    </source>
</evidence>
<evidence type="ECO:0000313" key="9">
    <source>
        <dbReference type="Proteomes" id="UP000515960"/>
    </source>
</evidence>
<dbReference type="Gene3D" id="2.30.30.240">
    <property type="entry name" value="PRC-barrel domain"/>
    <property type="match status" value="1"/>
</dbReference>
<dbReference type="Pfam" id="PF01782">
    <property type="entry name" value="RimM"/>
    <property type="match status" value="1"/>
</dbReference>
<evidence type="ECO:0000259" key="6">
    <source>
        <dbReference type="Pfam" id="PF01782"/>
    </source>
</evidence>
<reference evidence="8 9" key="1">
    <citation type="submission" date="2020-08" db="EMBL/GenBank/DDBJ databases">
        <authorList>
            <person name="Liu C."/>
            <person name="Sun Q."/>
        </authorList>
    </citation>
    <scope>NUCLEOTIDE SEQUENCE [LARGE SCALE GENOMIC DNA]</scope>
    <source>
        <strain evidence="8 9">NSJ-62</strain>
    </source>
</reference>
<dbReference type="InterPro" id="IPR002676">
    <property type="entry name" value="RimM_N"/>
</dbReference>
<dbReference type="GO" id="GO:0005737">
    <property type="term" value="C:cytoplasm"/>
    <property type="evidence" value="ECO:0007669"/>
    <property type="project" value="UniProtKB-SubCell"/>
</dbReference>
<dbReference type="InterPro" id="IPR011033">
    <property type="entry name" value="PRC_barrel-like_sf"/>
</dbReference>
<dbReference type="Pfam" id="PF24986">
    <property type="entry name" value="PRC_RimM"/>
    <property type="match status" value="1"/>
</dbReference>
<comment type="similarity">
    <text evidence="5">Belongs to the RimM family.</text>
</comment>
<evidence type="ECO:0000256" key="1">
    <source>
        <dbReference type="ARBA" id="ARBA00022490"/>
    </source>
</evidence>
<comment type="function">
    <text evidence="5">An accessory protein needed during the final step in the assembly of 30S ribosomal subunit, possibly for assembly of the head region. Essential for efficient processing of 16S rRNA. May be needed both before and after RbfA during the maturation of 16S rRNA. It has affinity for free ribosomal 30S subunits but not for 70S ribosomes.</text>
</comment>
<dbReference type="GO" id="GO:0005840">
    <property type="term" value="C:ribosome"/>
    <property type="evidence" value="ECO:0007669"/>
    <property type="project" value="InterPro"/>
</dbReference>
<dbReference type="GO" id="GO:0006364">
    <property type="term" value="P:rRNA processing"/>
    <property type="evidence" value="ECO:0007669"/>
    <property type="project" value="UniProtKB-UniRule"/>
</dbReference>
<proteinExistence type="inferred from homology"/>
<dbReference type="HAMAP" id="MF_00014">
    <property type="entry name" value="Ribosome_mat_RimM"/>
    <property type="match status" value="1"/>
</dbReference>
<dbReference type="Proteomes" id="UP000515960">
    <property type="component" value="Chromosome"/>
</dbReference>
<organism evidence="8 9">
    <name type="scientific">Oscillibacter hominis</name>
    <dbReference type="NCBI Taxonomy" id="2763056"/>
    <lineage>
        <taxon>Bacteria</taxon>
        <taxon>Bacillati</taxon>
        <taxon>Bacillota</taxon>
        <taxon>Clostridia</taxon>
        <taxon>Eubacteriales</taxon>
        <taxon>Oscillospiraceae</taxon>
        <taxon>Oscillibacter</taxon>
    </lineage>
</organism>
<dbReference type="NCBIfam" id="TIGR02273">
    <property type="entry name" value="16S_RimM"/>
    <property type="match status" value="1"/>
</dbReference>
<feature type="domain" description="RimM N-terminal" evidence="6">
    <location>
        <begin position="8"/>
        <end position="85"/>
    </location>
</feature>
<dbReference type="GO" id="GO:0043022">
    <property type="term" value="F:ribosome binding"/>
    <property type="evidence" value="ECO:0007669"/>
    <property type="project" value="InterPro"/>
</dbReference>
<keyword evidence="2 5" id="KW-0690">Ribosome biogenesis</keyword>
<accession>A0A7G9B162</accession>
<dbReference type="PANTHER" id="PTHR33692">
    <property type="entry name" value="RIBOSOME MATURATION FACTOR RIMM"/>
    <property type="match status" value="1"/>
</dbReference>
<sequence length="168" mass="18850">MKLEYIKVGRVVNAHGIRGDLRVQPMGQPPDFLTQFRTLYLDGQPVHPESCRVHKSLVLLKLPGIEDMDSALAMKGKVLSIRRDDARLPEGVFFDDELLGLQVVDADTGDSLGELKEVLPYPAHNLYRVVGRREYLIPAVQDVFIVSTDLNANEMRVHMLEGLATDEN</sequence>
<feature type="domain" description="Ribosome maturation factor RimM PRC barrel" evidence="7">
    <location>
        <begin position="96"/>
        <end position="161"/>
    </location>
</feature>
<keyword evidence="4 5" id="KW-0143">Chaperone</keyword>
<dbReference type="PANTHER" id="PTHR33692:SF1">
    <property type="entry name" value="RIBOSOME MATURATION FACTOR RIMM"/>
    <property type="match status" value="1"/>
</dbReference>
<keyword evidence="1 5" id="KW-0963">Cytoplasm</keyword>
<dbReference type="AlphaFoldDB" id="A0A7G9B162"/>
<evidence type="ECO:0000256" key="3">
    <source>
        <dbReference type="ARBA" id="ARBA00022552"/>
    </source>
</evidence>
<comment type="subunit">
    <text evidence="5">Binds ribosomal protein uS19.</text>
</comment>
<dbReference type="InterPro" id="IPR056792">
    <property type="entry name" value="PRC_RimM"/>
</dbReference>
<dbReference type="SUPFAM" id="SSF50346">
    <property type="entry name" value="PRC-barrel domain"/>
    <property type="match status" value="1"/>
</dbReference>
<dbReference type="InterPro" id="IPR009000">
    <property type="entry name" value="Transl_B-barrel_sf"/>
</dbReference>
<keyword evidence="3 5" id="KW-0698">rRNA processing</keyword>
<keyword evidence="9" id="KW-1185">Reference proteome</keyword>
<dbReference type="InterPro" id="IPR036976">
    <property type="entry name" value="RimM_N_sf"/>
</dbReference>
<evidence type="ECO:0000313" key="8">
    <source>
        <dbReference type="EMBL" id="QNL43293.1"/>
    </source>
</evidence>
<protein>
    <recommendedName>
        <fullName evidence="5">Ribosome maturation factor RimM</fullName>
    </recommendedName>
</protein>
<dbReference type="GO" id="GO:0042274">
    <property type="term" value="P:ribosomal small subunit biogenesis"/>
    <property type="evidence" value="ECO:0007669"/>
    <property type="project" value="UniProtKB-UniRule"/>
</dbReference>
<gene>
    <name evidence="5 8" type="primary">rimM</name>
    <name evidence="8" type="ORF">H8790_07205</name>
</gene>
<dbReference type="SUPFAM" id="SSF50447">
    <property type="entry name" value="Translation proteins"/>
    <property type="match status" value="1"/>
</dbReference>
<dbReference type="Gene3D" id="2.40.30.60">
    <property type="entry name" value="RimM"/>
    <property type="match status" value="1"/>
</dbReference>
<dbReference type="KEGG" id="ohi:H8790_07205"/>
<evidence type="ECO:0000256" key="5">
    <source>
        <dbReference type="HAMAP-Rule" id="MF_00014"/>
    </source>
</evidence>